<evidence type="ECO:0000313" key="4">
    <source>
        <dbReference type="Proteomes" id="UP001176961"/>
    </source>
</evidence>
<organism evidence="3 4">
    <name type="scientific">Cylicocyclus nassatus</name>
    <name type="common">Nematode worm</name>
    <dbReference type="NCBI Taxonomy" id="53992"/>
    <lineage>
        <taxon>Eukaryota</taxon>
        <taxon>Metazoa</taxon>
        <taxon>Ecdysozoa</taxon>
        <taxon>Nematoda</taxon>
        <taxon>Chromadorea</taxon>
        <taxon>Rhabditida</taxon>
        <taxon>Rhabditina</taxon>
        <taxon>Rhabditomorpha</taxon>
        <taxon>Strongyloidea</taxon>
        <taxon>Strongylidae</taxon>
        <taxon>Cylicocyclus</taxon>
    </lineage>
</organism>
<feature type="transmembrane region" description="Helical" evidence="1">
    <location>
        <begin position="105"/>
        <end position="129"/>
    </location>
</feature>
<keyword evidence="1" id="KW-1133">Transmembrane helix</keyword>
<keyword evidence="4" id="KW-1185">Reference proteome</keyword>
<evidence type="ECO:0000313" key="3">
    <source>
        <dbReference type="EMBL" id="CAJ0588463.1"/>
    </source>
</evidence>
<feature type="domain" description="7TM GPCR serpentine receptor class x (Srx)" evidence="2">
    <location>
        <begin position="70"/>
        <end position="200"/>
    </location>
</feature>
<dbReference type="PANTHER" id="PTHR23017:SF44">
    <property type="entry name" value="G-PROTEIN COUPLED RECEPTORS FAMILY 1 PROFILE DOMAIN-CONTAINING PROTEIN"/>
    <property type="match status" value="1"/>
</dbReference>
<name>A0AA36DL94_CYLNA</name>
<comment type="caution">
    <text evidence="3">The sequence shown here is derived from an EMBL/GenBank/DDBJ whole genome shotgun (WGS) entry which is preliminary data.</text>
</comment>
<dbReference type="SUPFAM" id="SSF81321">
    <property type="entry name" value="Family A G protein-coupled receptor-like"/>
    <property type="match status" value="1"/>
</dbReference>
<sequence length="236" mass="27605">MTACSRFRLSQLWSRKGRFLRLSRSLLSAKEASCYLICWNHWKLDRRHFYTTSSIYAKLIWFTHDKKPALEDCDFIYDKVIKAFVFTKTKDCQFISTYLDFYKDLTVVVIIAIVDIITVAKVHLSSIQLRNAGQQIDSRRKKEINFLKQAVLQGMIFVVELYTYFHLAWQVENVWAVWVATTVAWTLVHSTDGLIIIVFNAEFRKLVSSPKQIFKVTAHETHSNLAVERITEKNQA</sequence>
<dbReference type="AlphaFoldDB" id="A0AA36DL94"/>
<proteinExistence type="predicted"/>
<gene>
    <name evidence="3" type="ORF">CYNAS_LOCUS446</name>
</gene>
<feature type="transmembrane region" description="Helical" evidence="1">
    <location>
        <begin position="175"/>
        <end position="199"/>
    </location>
</feature>
<dbReference type="InterPro" id="IPR019430">
    <property type="entry name" value="7TM_GPCR_serpentine_rcpt_Srx"/>
</dbReference>
<dbReference type="PANTHER" id="PTHR23017">
    <property type="entry name" value="SERPENTINE RECEPTOR, CLASS X"/>
    <property type="match status" value="1"/>
</dbReference>
<accession>A0AA36DL94</accession>
<dbReference type="Pfam" id="PF10328">
    <property type="entry name" value="7TM_GPCR_Srx"/>
    <property type="match status" value="1"/>
</dbReference>
<keyword evidence="1" id="KW-0472">Membrane</keyword>
<evidence type="ECO:0000256" key="1">
    <source>
        <dbReference type="SAM" id="Phobius"/>
    </source>
</evidence>
<keyword evidence="1" id="KW-0812">Transmembrane</keyword>
<feature type="transmembrane region" description="Helical" evidence="1">
    <location>
        <begin position="150"/>
        <end position="169"/>
    </location>
</feature>
<dbReference type="Proteomes" id="UP001176961">
    <property type="component" value="Unassembled WGS sequence"/>
</dbReference>
<reference evidence="3" key="1">
    <citation type="submission" date="2023-07" db="EMBL/GenBank/DDBJ databases">
        <authorList>
            <consortium name="CYATHOMIX"/>
        </authorList>
    </citation>
    <scope>NUCLEOTIDE SEQUENCE</scope>
    <source>
        <strain evidence="3">N/A</strain>
    </source>
</reference>
<protein>
    <recommendedName>
        <fullName evidence="2">7TM GPCR serpentine receptor class x (Srx) domain-containing protein</fullName>
    </recommendedName>
</protein>
<dbReference type="EMBL" id="CATQJL010000001">
    <property type="protein sequence ID" value="CAJ0588463.1"/>
    <property type="molecule type" value="Genomic_DNA"/>
</dbReference>
<evidence type="ECO:0000259" key="2">
    <source>
        <dbReference type="Pfam" id="PF10328"/>
    </source>
</evidence>